<keyword evidence="4 7" id="KW-0812">Transmembrane</keyword>
<comment type="caution">
    <text evidence="8">The sequence shown here is derived from an EMBL/GenBank/DDBJ whole genome shotgun (WGS) entry which is preliminary data.</text>
</comment>
<accession>A0AAJ2NSD5</accession>
<sequence length="60" mass="6841">ILTQGGPQNETNLIVYSIYREAFVNYQFGSASAQAVVLFIMILFLTAIQFKLGERKVHYQ</sequence>
<dbReference type="PANTHER" id="PTHR30193:SF37">
    <property type="entry name" value="INNER MEMBRANE ABC TRANSPORTER PERMEASE PROTEIN YCJO"/>
    <property type="match status" value="1"/>
</dbReference>
<protein>
    <submittedName>
        <fullName evidence="8">Sugar ABC transporter permease</fullName>
    </submittedName>
</protein>
<feature type="transmembrane region" description="Helical" evidence="7">
    <location>
        <begin position="31"/>
        <end position="50"/>
    </location>
</feature>
<keyword evidence="3" id="KW-1003">Cell membrane</keyword>
<evidence type="ECO:0000256" key="3">
    <source>
        <dbReference type="ARBA" id="ARBA00022475"/>
    </source>
</evidence>
<dbReference type="AlphaFoldDB" id="A0AAJ2NSD5"/>
<proteinExistence type="predicted"/>
<evidence type="ECO:0000313" key="8">
    <source>
        <dbReference type="EMBL" id="MDV2887529.1"/>
    </source>
</evidence>
<organism evidence="8 9">
    <name type="scientific">Alkalihalophilus pseudofirmus</name>
    <name type="common">Bacillus pseudofirmus</name>
    <dbReference type="NCBI Taxonomy" id="79885"/>
    <lineage>
        <taxon>Bacteria</taxon>
        <taxon>Bacillati</taxon>
        <taxon>Bacillota</taxon>
        <taxon>Bacilli</taxon>
        <taxon>Bacillales</taxon>
        <taxon>Bacillaceae</taxon>
        <taxon>Alkalihalophilus</taxon>
    </lineage>
</organism>
<dbReference type="PANTHER" id="PTHR30193">
    <property type="entry name" value="ABC TRANSPORTER PERMEASE PROTEIN"/>
    <property type="match status" value="1"/>
</dbReference>
<dbReference type="Proteomes" id="UP001285636">
    <property type="component" value="Unassembled WGS sequence"/>
</dbReference>
<keyword evidence="6 7" id="KW-0472">Membrane</keyword>
<dbReference type="InterPro" id="IPR051393">
    <property type="entry name" value="ABC_transporter_permease"/>
</dbReference>
<dbReference type="EMBL" id="JAWJAY010000135">
    <property type="protein sequence ID" value="MDV2887529.1"/>
    <property type="molecule type" value="Genomic_DNA"/>
</dbReference>
<evidence type="ECO:0000256" key="1">
    <source>
        <dbReference type="ARBA" id="ARBA00004651"/>
    </source>
</evidence>
<comment type="subcellular location">
    <subcellularLocation>
        <location evidence="1">Cell membrane</location>
        <topology evidence="1">Multi-pass membrane protein</topology>
    </subcellularLocation>
</comment>
<dbReference type="Gene3D" id="1.10.3720.10">
    <property type="entry name" value="MetI-like"/>
    <property type="match status" value="1"/>
</dbReference>
<keyword evidence="5 7" id="KW-1133">Transmembrane helix</keyword>
<evidence type="ECO:0000256" key="2">
    <source>
        <dbReference type="ARBA" id="ARBA00022448"/>
    </source>
</evidence>
<gene>
    <name evidence="8" type="ORF">RYX45_20335</name>
</gene>
<dbReference type="GO" id="GO:0005886">
    <property type="term" value="C:plasma membrane"/>
    <property type="evidence" value="ECO:0007669"/>
    <property type="project" value="UniProtKB-SubCell"/>
</dbReference>
<evidence type="ECO:0000256" key="6">
    <source>
        <dbReference type="ARBA" id="ARBA00023136"/>
    </source>
</evidence>
<dbReference type="InterPro" id="IPR035906">
    <property type="entry name" value="MetI-like_sf"/>
</dbReference>
<keyword evidence="2" id="KW-0813">Transport</keyword>
<name>A0AAJ2NSD5_ALKPS</name>
<feature type="non-terminal residue" evidence="8">
    <location>
        <position position="1"/>
    </location>
</feature>
<evidence type="ECO:0000256" key="7">
    <source>
        <dbReference type="SAM" id="Phobius"/>
    </source>
</evidence>
<reference evidence="8" key="1">
    <citation type="submission" date="2023-10" db="EMBL/GenBank/DDBJ databases">
        <title>Screening of Alkalihalophilus pseudofirmusBZ-TG-HK211 and Its Alleviation of Salt Stress on Rapeseed Growth.</title>
        <authorList>
            <person name="Zhao B."/>
            <person name="Guo T."/>
        </authorList>
    </citation>
    <scope>NUCLEOTIDE SEQUENCE</scope>
    <source>
        <strain evidence="8">BZ-TG-HK211</strain>
    </source>
</reference>
<evidence type="ECO:0000313" key="9">
    <source>
        <dbReference type="Proteomes" id="UP001285636"/>
    </source>
</evidence>
<dbReference type="SUPFAM" id="SSF161098">
    <property type="entry name" value="MetI-like"/>
    <property type="match status" value="1"/>
</dbReference>
<evidence type="ECO:0000256" key="5">
    <source>
        <dbReference type="ARBA" id="ARBA00022989"/>
    </source>
</evidence>
<evidence type="ECO:0000256" key="4">
    <source>
        <dbReference type="ARBA" id="ARBA00022692"/>
    </source>
</evidence>